<feature type="region of interest" description="Disordered" evidence="1">
    <location>
        <begin position="100"/>
        <end position="138"/>
    </location>
</feature>
<gene>
    <name evidence="2" type="ORF">FKW77_009165</name>
</gene>
<evidence type="ECO:0000313" key="3">
    <source>
        <dbReference type="Proteomes" id="UP000316270"/>
    </source>
</evidence>
<organism evidence="2 3">
    <name type="scientific">Venturia effusa</name>
    <dbReference type="NCBI Taxonomy" id="50376"/>
    <lineage>
        <taxon>Eukaryota</taxon>
        <taxon>Fungi</taxon>
        <taxon>Dikarya</taxon>
        <taxon>Ascomycota</taxon>
        <taxon>Pezizomycotina</taxon>
        <taxon>Dothideomycetes</taxon>
        <taxon>Pleosporomycetidae</taxon>
        <taxon>Venturiales</taxon>
        <taxon>Venturiaceae</taxon>
        <taxon>Venturia</taxon>
    </lineage>
</organism>
<protein>
    <submittedName>
        <fullName evidence="2">Uncharacterized protein</fullName>
    </submittedName>
</protein>
<dbReference type="AlphaFoldDB" id="A0A517L9X1"/>
<evidence type="ECO:0000313" key="2">
    <source>
        <dbReference type="EMBL" id="QDS72425.1"/>
    </source>
</evidence>
<feature type="region of interest" description="Disordered" evidence="1">
    <location>
        <begin position="53"/>
        <end position="75"/>
    </location>
</feature>
<keyword evidence="3" id="KW-1185">Reference proteome</keyword>
<name>A0A517L9X1_9PEZI</name>
<dbReference type="Proteomes" id="UP000316270">
    <property type="component" value="Chromosome 7"/>
</dbReference>
<proteinExistence type="predicted"/>
<dbReference type="EMBL" id="CP042191">
    <property type="protein sequence ID" value="QDS72425.1"/>
    <property type="molecule type" value="Genomic_DNA"/>
</dbReference>
<sequence>MRNHFIAGALALGASALPQGRQPKHTSSCTDAPKNGHEIAPRSSPLTIRALDSKSSPVPGTPTHCHQHHSTNKAHEKRNINTISTVIKIVTHADVSTVVLSPTSSTSTPTVTSTETHTVTTSDVSTMTVTPTPTQPISTSTVWQDTTVYTYDIILDGVVYHKTLPSSVVVTLNNGHTIWPSFSASGAPEVYSHNSTWVVLPPSLGIVTRWPKPTHNALSGEAENDFTVHDSGEVTFGEGSLD</sequence>
<feature type="region of interest" description="Disordered" evidence="1">
    <location>
        <begin position="16"/>
        <end position="41"/>
    </location>
</feature>
<evidence type="ECO:0000256" key="1">
    <source>
        <dbReference type="SAM" id="MobiDB-lite"/>
    </source>
</evidence>
<accession>A0A517L9X1</accession>
<reference evidence="2 3" key="1">
    <citation type="submission" date="2019-07" db="EMBL/GenBank/DDBJ databases">
        <title>Finished genome of Venturia effusa.</title>
        <authorList>
            <person name="Young C.A."/>
            <person name="Cox M.P."/>
            <person name="Ganley A.R.D."/>
            <person name="David W.J."/>
        </authorList>
    </citation>
    <scope>NUCLEOTIDE SEQUENCE [LARGE SCALE GENOMIC DNA]</scope>
    <source>
        <strain evidence="3">albino</strain>
    </source>
</reference>